<comment type="caution">
    <text evidence="1">The sequence shown here is derived from an EMBL/GenBank/DDBJ whole genome shotgun (WGS) entry which is preliminary data.</text>
</comment>
<gene>
    <name evidence="1" type="ORF">GBAR_LOCUS12870</name>
</gene>
<evidence type="ECO:0000313" key="1">
    <source>
        <dbReference type="EMBL" id="CAI8021808.1"/>
    </source>
</evidence>
<name>A0AA35S1Q3_GEOBA</name>
<organism evidence="1 2">
    <name type="scientific">Geodia barretti</name>
    <name type="common">Barrett's horny sponge</name>
    <dbReference type="NCBI Taxonomy" id="519541"/>
    <lineage>
        <taxon>Eukaryota</taxon>
        <taxon>Metazoa</taxon>
        <taxon>Porifera</taxon>
        <taxon>Demospongiae</taxon>
        <taxon>Heteroscleromorpha</taxon>
        <taxon>Tetractinellida</taxon>
        <taxon>Astrophorina</taxon>
        <taxon>Geodiidae</taxon>
        <taxon>Geodia</taxon>
    </lineage>
</organism>
<sequence>MQELFLGKEKVSLLERCPHFRGVLIREVSPFPGVS</sequence>
<dbReference type="Proteomes" id="UP001174909">
    <property type="component" value="Unassembled WGS sequence"/>
</dbReference>
<protein>
    <submittedName>
        <fullName evidence="1">Uncharacterized protein</fullName>
    </submittedName>
</protein>
<proteinExistence type="predicted"/>
<accession>A0AA35S1Q3</accession>
<reference evidence="1" key="1">
    <citation type="submission" date="2023-03" db="EMBL/GenBank/DDBJ databases">
        <authorList>
            <person name="Steffen K."/>
            <person name="Cardenas P."/>
        </authorList>
    </citation>
    <scope>NUCLEOTIDE SEQUENCE</scope>
</reference>
<keyword evidence="2" id="KW-1185">Reference proteome</keyword>
<dbReference type="EMBL" id="CASHTH010001915">
    <property type="protein sequence ID" value="CAI8021808.1"/>
    <property type="molecule type" value="Genomic_DNA"/>
</dbReference>
<evidence type="ECO:0000313" key="2">
    <source>
        <dbReference type="Proteomes" id="UP001174909"/>
    </source>
</evidence>
<dbReference type="AlphaFoldDB" id="A0AA35S1Q3"/>